<dbReference type="InParanoid" id="A0A0N8NZ09"/>
<reference evidence="2 3" key="1">
    <citation type="journal article" date="2007" name="Nature">
        <title>Evolution of genes and genomes on the Drosophila phylogeny.</title>
        <authorList>
            <consortium name="Drosophila 12 Genomes Consortium"/>
            <person name="Clark A.G."/>
            <person name="Eisen M.B."/>
            <person name="Smith D.R."/>
            <person name="Bergman C.M."/>
            <person name="Oliver B."/>
            <person name="Markow T.A."/>
            <person name="Kaufman T.C."/>
            <person name="Kellis M."/>
            <person name="Gelbart W."/>
            <person name="Iyer V.N."/>
            <person name="Pollard D.A."/>
            <person name="Sackton T.B."/>
            <person name="Larracuente A.M."/>
            <person name="Singh N.D."/>
            <person name="Abad J.P."/>
            <person name="Abt D.N."/>
            <person name="Adryan B."/>
            <person name="Aguade M."/>
            <person name="Akashi H."/>
            <person name="Anderson W.W."/>
            <person name="Aquadro C.F."/>
            <person name="Ardell D.H."/>
            <person name="Arguello R."/>
            <person name="Artieri C.G."/>
            <person name="Barbash D.A."/>
            <person name="Barker D."/>
            <person name="Barsanti P."/>
            <person name="Batterham P."/>
            <person name="Batzoglou S."/>
            <person name="Begun D."/>
            <person name="Bhutkar A."/>
            <person name="Blanco E."/>
            <person name="Bosak S.A."/>
            <person name="Bradley R.K."/>
            <person name="Brand A.D."/>
            <person name="Brent M.R."/>
            <person name="Brooks A.N."/>
            <person name="Brown R.H."/>
            <person name="Butlin R.K."/>
            <person name="Caggese C."/>
            <person name="Calvi B.R."/>
            <person name="Bernardo de Carvalho A."/>
            <person name="Caspi A."/>
            <person name="Castrezana S."/>
            <person name="Celniker S.E."/>
            <person name="Chang J.L."/>
            <person name="Chapple C."/>
            <person name="Chatterji S."/>
            <person name="Chinwalla A."/>
            <person name="Civetta A."/>
            <person name="Clifton S.W."/>
            <person name="Comeron J.M."/>
            <person name="Costello J.C."/>
            <person name="Coyne J.A."/>
            <person name="Daub J."/>
            <person name="David R.G."/>
            <person name="Delcher A.L."/>
            <person name="Delehaunty K."/>
            <person name="Do C.B."/>
            <person name="Ebling H."/>
            <person name="Edwards K."/>
            <person name="Eickbush T."/>
            <person name="Evans J.D."/>
            <person name="Filipski A."/>
            <person name="Findeiss S."/>
            <person name="Freyhult E."/>
            <person name="Fulton L."/>
            <person name="Fulton R."/>
            <person name="Garcia A.C."/>
            <person name="Gardiner A."/>
            <person name="Garfield D.A."/>
            <person name="Garvin B.E."/>
            <person name="Gibson G."/>
            <person name="Gilbert D."/>
            <person name="Gnerre S."/>
            <person name="Godfrey J."/>
            <person name="Good R."/>
            <person name="Gotea V."/>
            <person name="Gravely B."/>
            <person name="Greenberg A.J."/>
            <person name="Griffiths-Jones S."/>
            <person name="Gross S."/>
            <person name="Guigo R."/>
            <person name="Gustafson E.A."/>
            <person name="Haerty W."/>
            <person name="Hahn M.W."/>
            <person name="Halligan D.L."/>
            <person name="Halpern A.L."/>
            <person name="Halter G.M."/>
            <person name="Han M.V."/>
            <person name="Heger A."/>
            <person name="Hillier L."/>
            <person name="Hinrichs A.S."/>
            <person name="Holmes I."/>
            <person name="Hoskins R.A."/>
            <person name="Hubisz M.J."/>
            <person name="Hultmark D."/>
            <person name="Huntley M.A."/>
            <person name="Jaffe D.B."/>
            <person name="Jagadeeshan S."/>
            <person name="Jeck W.R."/>
            <person name="Johnson J."/>
            <person name="Jones C.D."/>
            <person name="Jordan W.C."/>
            <person name="Karpen G.H."/>
            <person name="Kataoka E."/>
            <person name="Keightley P.D."/>
            <person name="Kheradpour P."/>
            <person name="Kirkness E.F."/>
            <person name="Koerich L.B."/>
            <person name="Kristiansen K."/>
            <person name="Kudrna D."/>
            <person name="Kulathinal R.J."/>
            <person name="Kumar S."/>
            <person name="Kwok R."/>
            <person name="Lander E."/>
            <person name="Langley C.H."/>
            <person name="Lapoint R."/>
            <person name="Lazzaro B.P."/>
            <person name="Lee S.J."/>
            <person name="Levesque L."/>
            <person name="Li R."/>
            <person name="Lin C.F."/>
            <person name="Lin M.F."/>
            <person name="Lindblad-Toh K."/>
            <person name="Llopart A."/>
            <person name="Long M."/>
            <person name="Low L."/>
            <person name="Lozovsky E."/>
            <person name="Lu J."/>
            <person name="Luo M."/>
            <person name="Machado C.A."/>
            <person name="Makalowski W."/>
            <person name="Marzo M."/>
            <person name="Matsuda M."/>
            <person name="Matzkin L."/>
            <person name="McAllister B."/>
            <person name="McBride C.S."/>
            <person name="McKernan B."/>
            <person name="McKernan K."/>
            <person name="Mendez-Lago M."/>
            <person name="Minx P."/>
            <person name="Mollenhauer M.U."/>
            <person name="Montooth K."/>
            <person name="Mount S.M."/>
            <person name="Mu X."/>
            <person name="Myers E."/>
            <person name="Negre B."/>
            <person name="Newfeld S."/>
            <person name="Nielsen R."/>
            <person name="Noor M.A."/>
            <person name="O'Grady P."/>
            <person name="Pachter L."/>
            <person name="Papaceit M."/>
            <person name="Parisi M.J."/>
            <person name="Parisi M."/>
            <person name="Parts L."/>
            <person name="Pedersen J.S."/>
            <person name="Pesole G."/>
            <person name="Phillippy A.M."/>
            <person name="Ponting C.P."/>
            <person name="Pop M."/>
            <person name="Porcelli D."/>
            <person name="Powell J.R."/>
            <person name="Prohaska S."/>
            <person name="Pruitt K."/>
            <person name="Puig M."/>
            <person name="Quesneville H."/>
            <person name="Ram K.R."/>
            <person name="Rand D."/>
            <person name="Rasmussen M.D."/>
            <person name="Reed L.K."/>
            <person name="Reenan R."/>
            <person name="Reily A."/>
            <person name="Remington K.A."/>
            <person name="Rieger T.T."/>
            <person name="Ritchie M.G."/>
            <person name="Robin C."/>
            <person name="Rogers Y.H."/>
            <person name="Rohde C."/>
            <person name="Rozas J."/>
            <person name="Rubenfield M.J."/>
            <person name="Ruiz A."/>
            <person name="Russo S."/>
            <person name="Salzberg S.L."/>
            <person name="Sanchez-Gracia A."/>
            <person name="Saranga D.J."/>
            <person name="Sato H."/>
            <person name="Schaeffer S.W."/>
            <person name="Schatz M.C."/>
            <person name="Schlenke T."/>
            <person name="Schwartz R."/>
            <person name="Segarra C."/>
            <person name="Singh R.S."/>
            <person name="Sirot L."/>
            <person name="Sirota M."/>
            <person name="Sisneros N.B."/>
            <person name="Smith C.D."/>
            <person name="Smith T.F."/>
            <person name="Spieth J."/>
            <person name="Stage D.E."/>
            <person name="Stark A."/>
            <person name="Stephan W."/>
            <person name="Strausberg R.L."/>
            <person name="Strempel S."/>
            <person name="Sturgill D."/>
            <person name="Sutton G."/>
            <person name="Sutton G.G."/>
            <person name="Tao W."/>
            <person name="Teichmann S."/>
            <person name="Tobari Y.N."/>
            <person name="Tomimura Y."/>
            <person name="Tsolas J.M."/>
            <person name="Valente V.L."/>
            <person name="Venter E."/>
            <person name="Venter J.C."/>
            <person name="Vicario S."/>
            <person name="Vieira F.G."/>
            <person name="Vilella A.J."/>
            <person name="Villasante A."/>
            <person name="Walenz B."/>
            <person name="Wang J."/>
            <person name="Wasserman M."/>
            <person name="Watts T."/>
            <person name="Wilson D."/>
            <person name="Wilson R.K."/>
            <person name="Wing R.A."/>
            <person name="Wolfner M.F."/>
            <person name="Wong A."/>
            <person name="Wong G.K."/>
            <person name="Wu C.I."/>
            <person name="Wu G."/>
            <person name="Yamamoto D."/>
            <person name="Yang H.P."/>
            <person name="Yang S.P."/>
            <person name="Yorke J.A."/>
            <person name="Yoshida K."/>
            <person name="Zdobnov E."/>
            <person name="Zhang P."/>
            <person name="Zhang Y."/>
            <person name="Zimin A.V."/>
            <person name="Baldwin J."/>
            <person name="Abdouelleil A."/>
            <person name="Abdulkadir J."/>
            <person name="Abebe A."/>
            <person name="Abera B."/>
            <person name="Abreu J."/>
            <person name="Acer S.C."/>
            <person name="Aftuck L."/>
            <person name="Alexander A."/>
            <person name="An P."/>
            <person name="Anderson E."/>
            <person name="Anderson S."/>
            <person name="Arachi H."/>
            <person name="Azer M."/>
            <person name="Bachantsang P."/>
            <person name="Barry A."/>
            <person name="Bayul T."/>
            <person name="Berlin A."/>
            <person name="Bessette D."/>
            <person name="Bloom T."/>
            <person name="Blye J."/>
            <person name="Boguslavskiy L."/>
            <person name="Bonnet C."/>
            <person name="Boukhgalter B."/>
            <person name="Bourzgui I."/>
            <person name="Brown A."/>
            <person name="Cahill P."/>
            <person name="Channer S."/>
            <person name="Cheshatsang Y."/>
            <person name="Chuda L."/>
            <person name="Citroen M."/>
            <person name="Collymore A."/>
            <person name="Cooke P."/>
            <person name="Costello M."/>
            <person name="D'Aco K."/>
            <person name="Daza R."/>
            <person name="De Haan G."/>
            <person name="DeGray S."/>
            <person name="DeMaso C."/>
            <person name="Dhargay N."/>
            <person name="Dooley K."/>
            <person name="Dooley E."/>
            <person name="Doricent M."/>
            <person name="Dorje P."/>
            <person name="Dorjee K."/>
            <person name="Dupes A."/>
            <person name="Elong R."/>
            <person name="Falk J."/>
            <person name="Farina A."/>
            <person name="Faro S."/>
            <person name="Ferguson D."/>
            <person name="Fisher S."/>
            <person name="Foley C.D."/>
            <person name="Franke A."/>
            <person name="Friedrich D."/>
            <person name="Gadbois L."/>
            <person name="Gearin G."/>
            <person name="Gearin C.R."/>
            <person name="Giannoukos G."/>
            <person name="Goode T."/>
            <person name="Graham J."/>
            <person name="Grandbois E."/>
            <person name="Grewal S."/>
            <person name="Gyaltsen K."/>
            <person name="Hafez N."/>
            <person name="Hagos B."/>
            <person name="Hall J."/>
            <person name="Henson C."/>
            <person name="Hollinger A."/>
            <person name="Honan T."/>
            <person name="Huard M.D."/>
            <person name="Hughes L."/>
            <person name="Hurhula B."/>
            <person name="Husby M.E."/>
            <person name="Kamat A."/>
            <person name="Kanga B."/>
            <person name="Kashin S."/>
            <person name="Khazanovich D."/>
            <person name="Kisner P."/>
            <person name="Lance K."/>
            <person name="Lara M."/>
            <person name="Lee W."/>
            <person name="Lennon N."/>
            <person name="Letendre F."/>
            <person name="LeVine R."/>
            <person name="Lipovsky A."/>
            <person name="Liu X."/>
            <person name="Liu J."/>
            <person name="Liu S."/>
            <person name="Lokyitsang T."/>
            <person name="Lokyitsang Y."/>
            <person name="Lubonja R."/>
            <person name="Lui A."/>
            <person name="MacDonald P."/>
            <person name="Magnisalis V."/>
            <person name="Maru K."/>
            <person name="Matthews C."/>
            <person name="McCusker W."/>
            <person name="McDonough S."/>
            <person name="Mehta T."/>
            <person name="Meldrim J."/>
            <person name="Meneus L."/>
            <person name="Mihai O."/>
            <person name="Mihalev A."/>
            <person name="Mihova T."/>
            <person name="Mittelman R."/>
            <person name="Mlenga V."/>
            <person name="Montmayeur A."/>
            <person name="Mulrain L."/>
            <person name="Navidi A."/>
            <person name="Naylor J."/>
            <person name="Negash T."/>
            <person name="Nguyen T."/>
            <person name="Nguyen N."/>
            <person name="Nicol R."/>
            <person name="Norbu C."/>
            <person name="Norbu N."/>
            <person name="Novod N."/>
            <person name="O'Neill B."/>
            <person name="Osman S."/>
            <person name="Markiewicz E."/>
            <person name="Oyono O.L."/>
            <person name="Patti C."/>
            <person name="Phunkhang P."/>
            <person name="Pierre F."/>
            <person name="Priest M."/>
            <person name="Raghuraman S."/>
            <person name="Rege F."/>
            <person name="Reyes R."/>
            <person name="Rise C."/>
            <person name="Rogov P."/>
            <person name="Ross K."/>
            <person name="Ryan E."/>
            <person name="Settipalli S."/>
            <person name="Shea T."/>
            <person name="Sherpa N."/>
            <person name="Shi L."/>
            <person name="Shih D."/>
            <person name="Sparrow T."/>
            <person name="Spaulding J."/>
            <person name="Stalker J."/>
            <person name="Stange-Thomann N."/>
            <person name="Stavropoulos S."/>
            <person name="Stone C."/>
            <person name="Strader C."/>
            <person name="Tesfaye S."/>
            <person name="Thomson T."/>
            <person name="Thoulutsang Y."/>
            <person name="Thoulutsang D."/>
            <person name="Topham K."/>
            <person name="Topping I."/>
            <person name="Tsamla T."/>
            <person name="Vassiliev H."/>
            <person name="Vo A."/>
            <person name="Wangchuk T."/>
            <person name="Wangdi T."/>
            <person name="Weiand M."/>
            <person name="Wilkinson J."/>
            <person name="Wilson A."/>
            <person name="Yadav S."/>
            <person name="Young G."/>
            <person name="Yu Q."/>
            <person name="Zembek L."/>
            <person name="Zhong D."/>
            <person name="Zimmer A."/>
            <person name="Zwirko Z."/>
            <person name="Jaffe D.B."/>
            <person name="Alvarez P."/>
            <person name="Brockman W."/>
            <person name="Butler J."/>
            <person name="Chin C."/>
            <person name="Gnerre S."/>
            <person name="Grabherr M."/>
            <person name="Kleber M."/>
            <person name="Mauceli E."/>
            <person name="MacCallum I."/>
        </authorList>
    </citation>
    <scope>NUCLEOTIDE SEQUENCE [LARGE SCALE GENOMIC DNA]</scope>
    <source>
        <strain evidence="3">Tucson 14024-0371.13</strain>
    </source>
</reference>
<protein>
    <submittedName>
        <fullName evidence="2">Uncharacterized protein, isoform B</fullName>
    </submittedName>
</protein>
<keyword evidence="3" id="KW-1185">Reference proteome</keyword>
<dbReference type="Proteomes" id="UP000007801">
    <property type="component" value="Unassembled WGS sequence"/>
</dbReference>
<name>A0A0N8NZ09_DROAN</name>
<evidence type="ECO:0000313" key="3">
    <source>
        <dbReference type="Proteomes" id="UP000007801"/>
    </source>
</evidence>
<dbReference type="AlphaFoldDB" id="A0A0N8NZ09"/>
<accession>A0A0N8NZ09</accession>
<evidence type="ECO:0000256" key="1">
    <source>
        <dbReference type="SAM" id="MobiDB-lite"/>
    </source>
</evidence>
<gene>
    <name evidence="2" type="primary">Dana\GF14897</name>
    <name evidence="2" type="synonym">dana_GLEANR_15662</name>
    <name evidence="2" type="ORF">GF14897</name>
</gene>
<dbReference type="EMBL" id="CH902620">
    <property type="protein sequence ID" value="KPU73012.1"/>
    <property type="molecule type" value="Genomic_DNA"/>
</dbReference>
<feature type="region of interest" description="Disordered" evidence="1">
    <location>
        <begin position="146"/>
        <end position="178"/>
    </location>
</feature>
<dbReference type="GeneID" id="6497712"/>
<organism evidence="2 3">
    <name type="scientific">Drosophila ananassae</name>
    <name type="common">Fruit fly</name>
    <dbReference type="NCBI Taxonomy" id="7217"/>
    <lineage>
        <taxon>Eukaryota</taxon>
        <taxon>Metazoa</taxon>
        <taxon>Ecdysozoa</taxon>
        <taxon>Arthropoda</taxon>
        <taxon>Hexapoda</taxon>
        <taxon>Insecta</taxon>
        <taxon>Pterygota</taxon>
        <taxon>Neoptera</taxon>
        <taxon>Endopterygota</taxon>
        <taxon>Diptera</taxon>
        <taxon>Brachycera</taxon>
        <taxon>Muscomorpha</taxon>
        <taxon>Ephydroidea</taxon>
        <taxon>Drosophilidae</taxon>
        <taxon>Drosophila</taxon>
        <taxon>Sophophora</taxon>
    </lineage>
</organism>
<evidence type="ECO:0000313" key="2">
    <source>
        <dbReference type="EMBL" id="KPU73012.1"/>
    </source>
</evidence>
<dbReference type="OrthoDB" id="7883286at2759"/>
<dbReference type="STRING" id="7217.A0A0N8NZ09"/>
<sequence>MSRHSSPQRFESMVEISSTSSLETTAYNKLSTMLEIEQIVKKTLEKIQLISKCGGADVDIIMDLIMPKVRQHLKSYNMLHEDVTSIRSNVEAYMQHIETVDHDIADIFLDLHNIYRKLERFDDSSKLCPVKKEVLQKRVKESEDLLTRSRHYLPNDPKELISELNDPPKEPPADPKAK</sequence>
<feature type="compositionally biased region" description="Basic and acidic residues" evidence="1">
    <location>
        <begin position="156"/>
        <end position="178"/>
    </location>
</feature>
<proteinExistence type="predicted"/>